<dbReference type="RefSeq" id="WP_377281051.1">
    <property type="nucleotide sequence ID" value="NZ_JBHRSI010000003.1"/>
</dbReference>
<dbReference type="EMBL" id="JBHUEY010000001">
    <property type="protein sequence ID" value="MFD1782121.1"/>
    <property type="molecule type" value="Genomic_DNA"/>
</dbReference>
<keyword evidence="3" id="KW-1185">Reference proteome</keyword>
<dbReference type="Gene3D" id="3.10.450.50">
    <property type="match status" value="1"/>
</dbReference>
<feature type="domain" description="SnoaL-like" evidence="1">
    <location>
        <begin position="10"/>
        <end position="117"/>
    </location>
</feature>
<accession>A0ABW4MWU7</accession>
<evidence type="ECO:0000313" key="3">
    <source>
        <dbReference type="Proteomes" id="UP001597237"/>
    </source>
</evidence>
<reference evidence="3" key="1">
    <citation type="journal article" date="2019" name="Int. J. Syst. Evol. Microbiol.">
        <title>The Global Catalogue of Microorganisms (GCM) 10K type strain sequencing project: providing services to taxonomists for standard genome sequencing and annotation.</title>
        <authorList>
            <consortium name="The Broad Institute Genomics Platform"/>
            <consortium name="The Broad Institute Genome Sequencing Center for Infectious Disease"/>
            <person name="Wu L."/>
            <person name="Ma J."/>
        </authorList>
    </citation>
    <scope>NUCLEOTIDE SEQUENCE [LARGE SCALE GENOMIC DNA]</scope>
    <source>
        <strain evidence="3">DFY28</strain>
    </source>
</reference>
<name>A0ABW4MWU7_9CAUL</name>
<organism evidence="2 3">
    <name type="scientific">Phenylobacterium terrae</name>
    <dbReference type="NCBI Taxonomy" id="2665495"/>
    <lineage>
        <taxon>Bacteria</taxon>
        <taxon>Pseudomonadati</taxon>
        <taxon>Pseudomonadota</taxon>
        <taxon>Alphaproteobacteria</taxon>
        <taxon>Caulobacterales</taxon>
        <taxon>Caulobacteraceae</taxon>
        <taxon>Phenylobacterium</taxon>
    </lineage>
</organism>
<protein>
    <submittedName>
        <fullName evidence="2">Nuclear transport factor 2 family protein</fullName>
    </submittedName>
</protein>
<dbReference type="Pfam" id="PF12680">
    <property type="entry name" value="SnoaL_2"/>
    <property type="match status" value="1"/>
</dbReference>
<dbReference type="Proteomes" id="UP001597237">
    <property type="component" value="Unassembled WGS sequence"/>
</dbReference>
<gene>
    <name evidence="2" type="ORF">ACFSC0_01850</name>
</gene>
<evidence type="ECO:0000313" key="2">
    <source>
        <dbReference type="EMBL" id="MFD1782121.1"/>
    </source>
</evidence>
<dbReference type="InterPro" id="IPR037401">
    <property type="entry name" value="SnoaL-like"/>
</dbReference>
<dbReference type="SUPFAM" id="SSF54427">
    <property type="entry name" value="NTF2-like"/>
    <property type="match status" value="1"/>
</dbReference>
<sequence>MTAEANKETVRAIYAAMERGDLSAFRDSVHPDYVWRKPALSSWACELKGQEAIQRELIRPLFALFASPYTARAINLVAEGDQVVAEVRGDVATKQGPRYTNHYCFIFRFRDGRIAEVVEYSDTDHEERVLGSYPDAVAAYRAKTPA</sequence>
<dbReference type="PANTHER" id="PTHR41252:SF1">
    <property type="entry name" value="BLR2505 PROTEIN"/>
    <property type="match status" value="1"/>
</dbReference>
<comment type="caution">
    <text evidence="2">The sequence shown here is derived from an EMBL/GenBank/DDBJ whole genome shotgun (WGS) entry which is preliminary data.</text>
</comment>
<proteinExistence type="predicted"/>
<dbReference type="PANTHER" id="PTHR41252">
    <property type="entry name" value="BLR2505 PROTEIN"/>
    <property type="match status" value="1"/>
</dbReference>
<evidence type="ECO:0000259" key="1">
    <source>
        <dbReference type="Pfam" id="PF12680"/>
    </source>
</evidence>
<dbReference type="InterPro" id="IPR032710">
    <property type="entry name" value="NTF2-like_dom_sf"/>
</dbReference>